<dbReference type="AlphaFoldDB" id="A0A6A1VYZ6"/>
<evidence type="ECO:0000313" key="3">
    <source>
        <dbReference type="EMBL" id="KAB1217107.1"/>
    </source>
</evidence>
<accession>A0A6A1VYZ6</accession>
<dbReference type="OrthoDB" id="651546at2759"/>
<evidence type="ECO:0000259" key="2">
    <source>
        <dbReference type="Pfam" id="PF23156"/>
    </source>
</evidence>
<gene>
    <name evidence="3" type="ORF">CJ030_MR4G021214</name>
</gene>
<reference evidence="3 4" key="1">
    <citation type="journal article" date="2019" name="Plant Biotechnol. J.">
        <title>The red bayberry genome and genetic basis of sex determination.</title>
        <authorList>
            <person name="Jia H.M."/>
            <person name="Jia H.J."/>
            <person name="Cai Q.L."/>
            <person name="Wang Y."/>
            <person name="Zhao H.B."/>
            <person name="Yang W.F."/>
            <person name="Wang G.Y."/>
            <person name="Li Y.H."/>
            <person name="Zhan D.L."/>
            <person name="Shen Y.T."/>
            <person name="Niu Q.F."/>
            <person name="Chang L."/>
            <person name="Qiu J."/>
            <person name="Zhao L."/>
            <person name="Xie H.B."/>
            <person name="Fu W.Y."/>
            <person name="Jin J."/>
            <person name="Li X.W."/>
            <person name="Jiao Y."/>
            <person name="Zhou C.C."/>
            <person name="Tu T."/>
            <person name="Chai C.Y."/>
            <person name="Gao J.L."/>
            <person name="Fan L.J."/>
            <person name="van de Weg E."/>
            <person name="Wang J.Y."/>
            <person name="Gao Z.S."/>
        </authorList>
    </citation>
    <scope>NUCLEOTIDE SEQUENCE [LARGE SCALE GENOMIC DNA]</scope>
    <source>
        <tissue evidence="3">Leaves</tissue>
    </source>
</reference>
<dbReference type="InterPro" id="IPR040358">
    <property type="entry name" value="At4g22758-like"/>
</dbReference>
<keyword evidence="4" id="KW-1185">Reference proteome</keyword>
<dbReference type="Proteomes" id="UP000516437">
    <property type="component" value="Chromosome 4"/>
</dbReference>
<evidence type="ECO:0000256" key="1">
    <source>
        <dbReference type="SAM" id="MobiDB-lite"/>
    </source>
</evidence>
<dbReference type="Pfam" id="PF23156">
    <property type="entry name" value="DUF7054"/>
    <property type="match status" value="1"/>
</dbReference>
<feature type="region of interest" description="Disordered" evidence="1">
    <location>
        <begin position="14"/>
        <end position="43"/>
    </location>
</feature>
<protein>
    <recommendedName>
        <fullName evidence="2">DUF7054 domain-containing protein</fullName>
    </recommendedName>
</protein>
<dbReference type="PANTHER" id="PTHR33270:SF7">
    <property type="entry name" value="SNRNP25 UBIQUITIN-LIKE DOMAIN-CONTAINING PROTEIN"/>
    <property type="match status" value="1"/>
</dbReference>
<dbReference type="EMBL" id="RXIC02000022">
    <property type="protein sequence ID" value="KAB1217107.1"/>
    <property type="molecule type" value="Genomic_DNA"/>
</dbReference>
<proteinExistence type="predicted"/>
<dbReference type="InterPro" id="IPR055482">
    <property type="entry name" value="DUF7054"/>
</dbReference>
<dbReference type="PANTHER" id="PTHR33270">
    <property type="entry name" value="BNAC05G50380D PROTEIN"/>
    <property type="match status" value="1"/>
</dbReference>
<sequence>MVTSRSLTLSCRRHSVGLPSSSDRSLETFPRDRSSDIVRPPGGLITNVPRRLNSAPPMRGSPSGLTRLLFNVTIERSLGPVHVIMSPENMIRDLIKAALEIYVREKRRPLLPETDPRRFELHYSQFSLEKTKYQADRPIFNAKHTENNIHGEENFDFNKTKCTILNSYPHCTSLSLFLSTVALLLPTLLITRTGKKSVK</sequence>
<feature type="compositionally biased region" description="Basic and acidic residues" evidence="1">
    <location>
        <begin position="24"/>
        <end position="36"/>
    </location>
</feature>
<name>A0A6A1VYZ6_9ROSI</name>
<organism evidence="3 4">
    <name type="scientific">Morella rubra</name>
    <name type="common">Chinese bayberry</name>
    <dbReference type="NCBI Taxonomy" id="262757"/>
    <lineage>
        <taxon>Eukaryota</taxon>
        <taxon>Viridiplantae</taxon>
        <taxon>Streptophyta</taxon>
        <taxon>Embryophyta</taxon>
        <taxon>Tracheophyta</taxon>
        <taxon>Spermatophyta</taxon>
        <taxon>Magnoliopsida</taxon>
        <taxon>eudicotyledons</taxon>
        <taxon>Gunneridae</taxon>
        <taxon>Pentapetalae</taxon>
        <taxon>rosids</taxon>
        <taxon>fabids</taxon>
        <taxon>Fagales</taxon>
        <taxon>Myricaceae</taxon>
        <taxon>Morella</taxon>
    </lineage>
</organism>
<comment type="caution">
    <text evidence="3">The sequence shown here is derived from an EMBL/GenBank/DDBJ whole genome shotgun (WGS) entry which is preliminary data.</text>
</comment>
<evidence type="ECO:0000313" key="4">
    <source>
        <dbReference type="Proteomes" id="UP000516437"/>
    </source>
</evidence>
<feature type="domain" description="DUF7054" evidence="2">
    <location>
        <begin position="65"/>
        <end position="132"/>
    </location>
</feature>